<proteinExistence type="inferred from homology"/>
<dbReference type="InterPro" id="IPR012988">
    <property type="entry name" value="Ribosomal_uL30_N_euk"/>
</dbReference>
<dbReference type="InterPro" id="IPR036919">
    <property type="entry name" value="Ribo_uL30_ferredoxin-like_sf"/>
</dbReference>
<dbReference type="CDD" id="cd01657">
    <property type="entry name" value="Ribosomal_L7_archeal_euk"/>
    <property type="match status" value="1"/>
</dbReference>
<dbReference type="PANTHER" id="PTHR11524">
    <property type="entry name" value="60S RIBOSOMAL PROTEIN L7"/>
    <property type="match status" value="1"/>
</dbReference>
<reference evidence="5 6" key="1">
    <citation type="journal article" date="2022" name="bioRxiv">
        <title>Genomics of Preaxostyla Flagellates Illuminates Evolutionary Transitions and the Path Towards Mitochondrial Loss.</title>
        <authorList>
            <person name="Novak L.V.F."/>
            <person name="Treitli S.C."/>
            <person name="Pyrih J."/>
            <person name="Halakuc P."/>
            <person name="Pipaliya S.V."/>
            <person name="Vacek V."/>
            <person name="Brzon O."/>
            <person name="Soukal P."/>
            <person name="Eme L."/>
            <person name="Dacks J.B."/>
            <person name="Karnkowska A."/>
            <person name="Elias M."/>
            <person name="Hampl V."/>
        </authorList>
    </citation>
    <scope>NUCLEOTIDE SEQUENCE [LARGE SCALE GENOMIC DNA]</scope>
    <source>
        <strain evidence="5">NAU3</strain>
        <tissue evidence="5">Gut</tissue>
    </source>
</reference>
<dbReference type="Pfam" id="PF08079">
    <property type="entry name" value="Ribosomal_L30_N"/>
    <property type="match status" value="1"/>
</dbReference>
<dbReference type="PROSITE" id="PS00634">
    <property type="entry name" value="RIBOSOMAL_L30"/>
    <property type="match status" value="1"/>
</dbReference>
<comment type="caution">
    <text evidence="5">The sequence shown here is derived from an EMBL/GenBank/DDBJ whole genome shotgun (WGS) entry which is preliminary data.</text>
</comment>
<evidence type="ECO:0000259" key="4">
    <source>
        <dbReference type="PROSITE" id="PS50021"/>
    </source>
</evidence>
<evidence type="ECO:0000313" key="5">
    <source>
        <dbReference type="EMBL" id="KAK2958799.1"/>
    </source>
</evidence>
<protein>
    <submittedName>
        <fullName evidence="5">60S ribosomal protein L7</fullName>
    </submittedName>
</protein>
<organism evidence="5 6">
    <name type="scientific">Blattamonas nauphoetae</name>
    <dbReference type="NCBI Taxonomy" id="2049346"/>
    <lineage>
        <taxon>Eukaryota</taxon>
        <taxon>Metamonada</taxon>
        <taxon>Preaxostyla</taxon>
        <taxon>Oxymonadida</taxon>
        <taxon>Blattamonas</taxon>
    </lineage>
</organism>
<gene>
    <name evidence="5" type="ORF">BLNAU_6302</name>
</gene>
<dbReference type="GO" id="GO:0005840">
    <property type="term" value="C:ribosome"/>
    <property type="evidence" value="ECO:0007669"/>
    <property type="project" value="UniProtKB-KW"/>
</dbReference>
<evidence type="ECO:0000256" key="3">
    <source>
        <dbReference type="ARBA" id="ARBA00023274"/>
    </source>
</evidence>
<feature type="domain" description="Calponin-homology (CH)" evidence="4">
    <location>
        <begin position="31"/>
        <end position="138"/>
    </location>
</feature>
<dbReference type="EMBL" id="JARBJD010000035">
    <property type="protein sequence ID" value="KAK2958799.1"/>
    <property type="molecule type" value="Genomic_DNA"/>
</dbReference>
<dbReference type="SUPFAM" id="SSF47576">
    <property type="entry name" value="Calponin-homology domain, CH-domain"/>
    <property type="match status" value="1"/>
</dbReference>
<evidence type="ECO:0000313" key="6">
    <source>
        <dbReference type="Proteomes" id="UP001281761"/>
    </source>
</evidence>
<dbReference type="InterPro" id="IPR016082">
    <property type="entry name" value="Ribosomal_uL30_ferredoxin-like"/>
</dbReference>
<sequence>MGSDRADWGFIWSLNSQMASPMTIKRNAQQLSDLKASTEKVEKWLSSVVGRKVAVPNDLLSGVVLCEALNKLNSSAVADFDKAPKNVFAQAENFKKVNSALLKFGVSPSDVPEPISVASGKENARLIHLLAKLSERATTLKVAPESYVKAQTAIALKQQKTRALALKEHDLDRKYRVLNAVRAAKYQREYKHQREKQIRQHRKAEAKSNFFVPAEPKVAFVMRLRGINGVPPKPKKILQLFRLRQIQNATFVRLNKATLNMLKVIEPYVAIGYPSVRSMRALITKRGYAKINGQRIPITTNKLVHYALGKYNIHTVDDLIHELYTCGRYFPVCNRFLWPFKMNSPRGGYGKSKLTHFAEGGSAGNRMGMINKLIRQCL</sequence>
<accession>A0ABQ9Y501</accession>
<dbReference type="Gene3D" id="3.30.1390.20">
    <property type="entry name" value="Ribosomal protein L30, ferredoxin-like fold domain"/>
    <property type="match status" value="1"/>
</dbReference>
<dbReference type="InterPro" id="IPR018038">
    <property type="entry name" value="Ribosomal_uL30_CS"/>
</dbReference>
<keyword evidence="2 5" id="KW-0689">Ribosomal protein</keyword>
<dbReference type="Gene3D" id="1.10.418.10">
    <property type="entry name" value="Calponin-like domain"/>
    <property type="match status" value="1"/>
</dbReference>
<dbReference type="CDD" id="cd00014">
    <property type="entry name" value="CH_SF"/>
    <property type="match status" value="1"/>
</dbReference>
<dbReference type="SUPFAM" id="SSF55129">
    <property type="entry name" value="Ribosomal protein L30p/L7e"/>
    <property type="match status" value="1"/>
</dbReference>
<dbReference type="InterPro" id="IPR005998">
    <property type="entry name" value="Ribosomal_uL30_euk"/>
</dbReference>
<dbReference type="InterPro" id="IPR001715">
    <property type="entry name" value="CH_dom"/>
</dbReference>
<comment type="similarity">
    <text evidence="1">Belongs to the universal ribosomal protein uL30 family.</text>
</comment>
<dbReference type="Pfam" id="PF00327">
    <property type="entry name" value="Ribosomal_L30"/>
    <property type="match status" value="1"/>
</dbReference>
<evidence type="ECO:0000256" key="1">
    <source>
        <dbReference type="ARBA" id="ARBA00007594"/>
    </source>
</evidence>
<dbReference type="InterPro" id="IPR039699">
    <property type="entry name" value="Ribosomal_uL30"/>
</dbReference>
<dbReference type="InterPro" id="IPR036872">
    <property type="entry name" value="CH_dom_sf"/>
</dbReference>
<keyword evidence="3" id="KW-0687">Ribonucleoprotein</keyword>
<name>A0ABQ9Y501_9EUKA</name>
<keyword evidence="6" id="KW-1185">Reference proteome</keyword>
<dbReference type="PANTHER" id="PTHR11524:SF16">
    <property type="entry name" value="LARGE RIBOSOMAL SUBUNIT PROTEIN UL30"/>
    <property type="match status" value="1"/>
</dbReference>
<dbReference type="InterPro" id="IPR035808">
    <property type="entry name" value="Ribosomal_uL30_euk_arc"/>
</dbReference>
<dbReference type="Proteomes" id="UP001281761">
    <property type="component" value="Unassembled WGS sequence"/>
</dbReference>
<dbReference type="PROSITE" id="PS50021">
    <property type="entry name" value="CH"/>
    <property type="match status" value="1"/>
</dbReference>
<evidence type="ECO:0000256" key="2">
    <source>
        <dbReference type="ARBA" id="ARBA00022980"/>
    </source>
</evidence>
<dbReference type="NCBIfam" id="TIGR01310">
    <property type="entry name" value="uL30_euk"/>
    <property type="match status" value="1"/>
</dbReference>
<dbReference type="Pfam" id="PF00307">
    <property type="entry name" value="CH"/>
    <property type="match status" value="1"/>
</dbReference>